<organism evidence="5">
    <name type="scientific">Leptotrichia rugosa</name>
    <dbReference type="NCBI Taxonomy" id="3239302"/>
    <lineage>
        <taxon>Bacteria</taxon>
        <taxon>Fusobacteriati</taxon>
        <taxon>Fusobacteriota</taxon>
        <taxon>Fusobacteriia</taxon>
        <taxon>Fusobacteriales</taxon>
        <taxon>Leptotrichiaceae</taxon>
        <taxon>Leptotrichia</taxon>
    </lineage>
</organism>
<evidence type="ECO:0000313" key="5">
    <source>
        <dbReference type="EMBL" id="XDU67816.1"/>
    </source>
</evidence>
<dbReference type="GO" id="GO:0003677">
    <property type="term" value="F:DNA binding"/>
    <property type="evidence" value="ECO:0007669"/>
    <property type="project" value="UniProtKB-KW"/>
</dbReference>
<dbReference type="InterPro" id="IPR051212">
    <property type="entry name" value="Type-I_RE_S_subunit"/>
</dbReference>
<evidence type="ECO:0000259" key="4">
    <source>
        <dbReference type="Pfam" id="PF01420"/>
    </source>
</evidence>
<keyword evidence="5" id="KW-0378">Hydrolase</keyword>
<keyword evidence="2" id="KW-0680">Restriction system</keyword>
<proteinExistence type="inferred from homology"/>
<keyword evidence="3" id="KW-0238">DNA-binding</keyword>
<dbReference type="GO" id="GO:0009307">
    <property type="term" value="P:DNA restriction-modification system"/>
    <property type="evidence" value="ECO:0007669"/>
    <property type="project" value="UniProtKB-KW"/>
</dbReference>
<dbReference type="EMBL" id="CP165644">
    <property type="protein sequence ID" value="XDU67816.1"/>
    <property type="molecule type" value="Genomic_DNA"/>
</dbReference>
<dbReference type="RefSeq" id="WP_369711933.1">
    <property type="nucleotide sequence ID" value="NZ_CP165644.1"/>
</dbReference>
<reference evidence="5" key="1">
    <citation type="submission" date="2024-07" db="EMBL/GenBank/DDBJ databases">
        <authorList>
            <person name="Li X.-J."/>
            <person name="Wang X."/>
        </authorList>
    </citation>
    <scope>NUCLEOTIDE SEQUENCE</scope>
    <source>
        <strain evidence="5">HSP-334</strain>
    </source>
</reference>
<dbReference type="PANTHER" id="PTHR43140:SF1">
    <property type="entry name" value="TYPE I RESTRICTION ENZYME ECOKI SPECIFICITY SUBUNIT"/>
    <property type="match status" value="1"/>
</dbReference>
<evidence type="ECO:0000256" key="1">
    <source>
        <dbReference type="ARBA" id="ARBA00010923"/>
    </source>
</evidence>
<sequence length="235" mass="27101">MCSKHSTAQHSTAQHSTAQRQITSEFFELLKEAAKIAGVNIKDKIEWKKLSEVAKYHDGTHQTPNYTQSGVPFVSVQNIKDLYSTNKFISLEDFQKYKAKPEKNDIFMTRIGDVGTCALVKNNENLAYYVTLTLIKPNCKVVLSKFLKYFIESSYGKMELSKRILHNATPIKINLNDIGKIKIPLPPMPVQEYIISILDKFDTLVNDLSQGLPKEIELRQKQYEYYREKLLNFEK</sequence>
<dbReference type="REBASE" id="858530">
    <property type="entry name" value="S2.Lsp34ORF6315P"/>
</dbReference>
<dbReference type="Pfam" id="PF01420">
    <property type="entry name" value="Methylase_S"/>
    <property type="match status" value="1"/>
</dbReference>
<evidence type="ECO:0000256" key="2">
    <source>
        <dbReference type="ARBA" id="ARBA00022747"/>
    </source>
</evidence>
<comment type="similarity">
    <text evidence="1">Belongs to the type-I restriction system S methylase family.</text>
</comment>
<keyword evidence="5" id="KW-0255">Endonuclease</keyword>
<dbReference type="SUPFAM" id="SSF116734">
    <property type="entry name" value="DNA methylase specificity domain"/>
    <property type="match status" value="1"/>
</dbReference>
<dbReference type="PANTHER" id="PTHR43140">
    <property type="entry name" value="TYPE-1 RESTRICTION ENZYME ECOKI SPECIFICITY PROTEIN"/>
    <property type="match status" value="1"/>
</dbReference>
<feature type="domain" description="Type I restriction modification DNA specificity" evidence="4">
    <location>
        <begin position="45"/>
        <end position="217"/>
    </location>
</feature>
<protein>
    <submittedName>
        <fullName evidence="5">Restriction endonuclease subunit S</fullName>
        <ecNumber evidence="5">3.1.21.-</ecNumber>
    </submittedName>
</protein>
<accession>A0AB39VKC2</accession>
<dbReference type="AlphaFoldDB" id="A0AB39VKC2"/>
<dbReference type="GO" id="GO:0004519">
    <property type="term" value="F:endonuclease activity"/>
    <property type="evidence" value="ECO:0007669"/>
    <property type="project" value="UniProtKB-KW"/>
</dbReference>
<dbReference type="GO" id="GO:0016787">
    <property type="term" value="F:hydrolase activity"/>
    <property type="evidence" value="ECO:0007669"/>
    <property type="project" value="UniProtKB-KW"/>
</dbReference>
<dbReference type="InterPro" id="IPR000055">
    <property type="entry name" value="Restrct_endonuc_typeI_TRD"/>
</dbReference>
<dbReference type="Gene3D" id="3.90.220.20">
    <property type="entry name" value="DNA methylase specificity domains"/>
    <property type="match status" value="1"/>
</dbReference>
<name>A0AB39VKC2_9FUSO</name>
<gene>
    <name evidence="5" type="ORF">AB8B22_06300</name>
</gene>
<evidence type="ECO:0000256" key="3">
    <source>
        <dbReference type="ARBA" id="ARBA00023125"/>
    </source>
</evidence>
<dbReference type="KEGG" id="lrug:AB8B22_06300"/>
<dbReference type="EC" id="3.1.21.-" evidence="5"/>
<keyword evidence="5" id="KW-0540">Nuclease</keyword>
<dbReference type="InterPro" id="IPR044946">
    <property type="entry name" value="Restrct_endonuc_typeI_TRD_sf"/>
</dbReference>